<comment type="caution">
    <text evidence="1">The sequence shown here is derived from an EMBL/GenBank/DDBJ whole genome shotgun (WGS) entry which is preliminary data.</text>
</comment>
<proteinExistence type="predicted"/>
<evidence type="ECO:0000313" key="2">
    <source>
        <dbReference type="Proteomes" id="UP000261811"/>
    </source>
</evidence>
<dbReference type="AlphaFoldDB" id="A0A372JMW8"/>
<gene>
    <name evidence="1" type="ORF">DZF91_12110</name>
</gene>
<sequence length="91" mass="9885">MALPDRPLLPGQTRAIPRTVGAVAAALAPDKRERFLAEAGEAEGSALDAVLDHWWMDAMLDRVPGRERRVTDALAGRGLVSLEELAARRSR</sequence>
<reference evidence="1 2" key="1">
    <citation type="submission" date="2018-08" db="EMBL/GenBank/DDBJ databases">
        <title>Actinomadura jelena sp. nov., a novel Actinomycete isolated from soil in Chad.</title>
        <authorList>
            <person name="Shi L."/>
        </authorList>
    </citation>
    <scope>NUCLEOTIDE SEQUENCE [LARGE SCALE GENOMIC DNA]</scope>
    <source>
        <strain evidence="1 2">NEAU-G17</strain>
    </source>
</reference>
<dbReference type="Proteomes" id="UP000261811">
    <property type="component" value="Unassembled WGS sequence"/>
</dbReference>
<evidence type="ECO:0000313" key="1">
    <source>
        <dbReference type="EMBL" id="RFU41373.1"/>
    </source>
</evidence>
<protein>
    <submittedName>
        <fullName evidence="1">Uncharacterized protein</fullName>
    </submittedName>
</protein>
<organism evidence="1 2">
    <name type="scientific">Actinomadura logoneensis</name>
    <dbReference type="NCBI Taxonomy" id="2293572"/>
    <lineage>
        <taxon>Bacteria</taxon>
        <taxon>Bacillati</taxon>
        <taxon>Actinomycetota</taxon>
        <taxon>Actinomycetes</taxon>
        <taxon>Streptosporangiales</taxon>
        <taxon>Thermomonosporaceae</taxon>
        <taxon>Actinomadura</taxon>
    </lineage>
</organism>
<dbReference type="RefSeq" id="WP_117357572.1">
    <property type="nucleotide sequence ID" value="NZ_QURH01000215.1"/>
</dbReference>
<dbReference type="OrthoDB" id="3854670at2"/>
<dbReference type="EMBL" id="QURH01000215">
    <property type="protein sequence ID" value="RFU41373.1"/>
    <property type="molecule type" value="Genomic_DNA"/>
</dbReference>
<accession>A0A372JMW8</accession>
<keyword evidence="2" id="KW-1185">Reference proteome</keyword>
<name>A0A372JMW8_9ACTN</name>